<dbReference type="EMBL" id="BJXQ01000001">
    <property type="protein sequence ID" value="GEN02238.1"/>
    <property type="molecule type" value="Genomic_DNA"/>
</dbReference>
<dbReference type="AlphaFoldDB" id="A0A6N3T2H1"/>
<accession>A0A6N3T2H1</accession>
<keyword evidence="1" id="KW-0732">Signal</keyword>
<evidence type="ECO:0008006" key="6">
    <source>
        <dbReference type="Google" id="ProtNLM"/>
    </source>
</evidence>
<comment type="caution">
    <text evidence="3">The sequence shown here is derived from an EMBL/GenBank/DDBJ whole genome shotgun (WGS) entry which is preliminary data.</text>
</comment>
<reference evidence="3 5" key="2">
    <citation type="submission" date="2019-07" db="EMBL/GenBank/DDBJ databases">
        <title>Whole genome shotgun sequence of Acetobacter indonesiensis NBRC 16471.</title>
        <authorList>
            <person name="Hosoyama A."/>
            <person name="Uohara A."/>
            <person name="Ohji S."/>
            <person name="Ichikawa N."/>
        </authorList>
    </citation>
    <scope>NUCLEOTIDE SEQUENCE [LARGE SCALE GENOMIC DNA]</scope>
    <source>
        <strain evidence="3 5">NBRC 16471</strain>
    </source>
</reference>
<dbReference type="Gene3D" id="2.160.20.120">
    <property type="match status" value="1"/>
</dbReference>
<protein>
    <recommendedName>
        <fullName evidence="6">Auto-transporter adhesin head GIN domain-containing protein</fullName>
    </recommendedName>
</protein>
<feature type="signal peptide" evidence="1">
    <location>
        <begin position="1"/>
        <end position="31"/>
    </location>
</feature>
<reference evidence="2 4" key="1">
    <citation type="submission" date="2012-11" db="EMBL/GenBank/DDBJ databases">
        <title>Whole genome sequence of Acetobacter indonesiensis 5H-1.</title>
        <authorList>
            <person name="Azuma Y."/>
            <person name="Higashiura N."/>
            <person name="Hirakawa H."/>
            <person name="Matsushita K."/>
        </authorList>
    </citation>
    <scope>NUCLEOTIDE SEQUENCE [LARGE SCALE GENOMIC DNA]</scope>
    <source>
        <strain evidence="2 4">5H-1</strain>
    </source>
</reference>
<proteinExistence type="predicted"/>
<feature type="chain" id="PRO_5026762495" description="Auto-transporter adhesin head GIN domain-containing protein" evidence="1">
    <location>
        <begin position="32"/>
        <end position="270"/>
    </location>
</feature>
<gene>
    <name evidence="2" type="ORF">Abin_006_260</name>
    <name evidence="3" type="ORF">AIN02nite_02630</name>
</gene>
<dbReference type="Proteomes" id="UP000321104">
    <property type="component" value="Unassembled WGS sequence"/>
</dbReference>
<evidence type="ECO:0000313" key="5">
    <source>
        <dbReference type="Proteomes" id="UP000321104"/>
    </source>
</evidence>
<dbReference type="Proteomes" id="UP000032673">
    <property type="component" value="Unassembled WGS sequence"/>
</dbReference>
<evidence type="ECO:0000256" key="1">
    <source>
        <dbReference type="SAM" id="SignalP"/>
    </source>
</evidence>
<evidence type="ECO:0000313" key="2">
    <source>
        <dbReference type="EMBL" id="GAN62270.1"/>
    </source>
</evidence>
<dbReference type="EMBL" id="BAMW01000006">
    <property type="protein sequence ID" value="GAN62270.1"/>
    <property type="molecule type" value="Genomic_DNA"/>
</dbReference>
<evidence type="ECO:0000313" key="3">
    <source>
        <dbReference type="EMBL" id="GEN02238.1"/>
    </source>
</evidence>
<evidence type="ECO:0000313" key="4">
    <source>
        <dbReference type="Proteomes" id="UP000032673"/>
    </source>
</evidence>
<keyword evidence="4" id="KW-1185">Reference proteome</keyword>
<organism evidence="3 5">
    <name type="scientific">Acetobacter indonesiensis</name>
    <dbReference type="NCBI Taxonomy" id="104101"/>
    <lineage>
        <taxon>Bacteria</taxon>
        <taxon>Pseudomonadati</taxon>
        <taxon>Pseudomonadota</taxon>
        <taxon>Alphaproteobacteria</taxon>
        <taxon>Acetobacterales</taxon>
        <taxon>Acetobacteraceae</taxon>
        <taxon>Acetobacter</taxon>
    </lineage>
</organism>
<dbReference type="RefSeq" id="WP_052948148.1">
    <property type="nucleotide sequence ID" value="NZ_BAMW01000006.1"/>
</dbReference>
<sequence length="270" mass="27822">MLRFFLRHRQASRSAALFSMLLATGPLASHAAVGATTLAGKALTVSTPCLNHLHITTSDSLSDAVQITQPLPAGIKADVNKDHVVVISQQTCPHAGNLTITTQPSLPLTIENSGSTAITLDDRKGTVFVRAGSAPFTMGRAAELGLVSDSTGPITITTLSDSARIRSTVSAPVTIKTITAPAIALYLGGSATFTGESGKLLALEITSASTGDAVLKGETDVGMFHSLSSGNIVIDKVTGTLAIQRDGSGKVITDAATPRRTHSDRVSVIP</sequence>
<name>A0A6N3T2H1_9PROT</name>